<dbReference type="CDD" id="cd07344">
    <property type="entry name" value="M48_yhfN_like"/>
    <property type="match status" value="1"/>
</dbReference>
<evidence type="ECO:0000313" key="3">
    <source>
        <dbReference type="Proteomes" id="UP000247973"/>
    </source>
</evidence>
<accession>A0A2V3PVQ4</accession>
<protein>
    <recommendedName>
        <fullName evidence="1">YgjP-like metallopeptidase domain-containing protein</fullName>
    </recommendedName>
</protein>
<name>A0A2V3PVQ4_9BACT</name>
<gene>
    <name evidence="2" type="ORF">CLV62_101139</name>
</gene>
<dbReference type="InterPro" id="IPR053136">
    <property type="entry name" value="UTP_pyrophosphatase-like"/>
</dbReference>
<sequence length="231" mass="26994">MNEEFIDKDLGRIAIIRNVRAKSVIARRKSGYIQLTVPDRFSMKQISDVFQKMKPRLEVLPEKPVISFSADSSFQTFSFSLKIEERKIKNHYMTLKDNTLYIVCPENIDFDDSDVQGMIRNCIEKAMRHEAKRLFPAKLTALAKQNNFTYTDLKINKSRSRWGSCSSKKGINLSYFCCLLPEYLIDFVMLHELCHTIEMNHGERFWQLLDSVTDGNARQLTLELNKSQVHW</sequence>
<dbReference type="AlphaFoldDB" id="A0A2V3PVQ4"/>
<dbReference type="InterPro" id="IPR002725">
    <property type="entry name" value="YgjP-like_metallopeptidase"/>
</dbReference>
<dbReference type="PANTHER" id="PTHR30399">
    <property type="entry name" value="UNCHARACTERIZED PROTEIN YGJP"/>
    <property type="match status" value="1"/>
</dbReference>
<proteinExistence type="predicted"/>
<comment type="caution">
    <text evidence="2">The sequence shown here is derived from an EMBL/GenBank/DDBJ whole genome shotgun (WGS) entry which is preliminary data.</text>
</comment>
<evidence type="ECO:0000259" key="1">
    <source>
        <dbReference type="Pfam" id="PF01863"/>
    </source>
</evidence>
<keyword evidence="3" id="KW-1185">Reference proteome</keyword>
<reference evidence="2 3" key="1">
    <citation type="submission" date="2018-03" db="EMBL/GenBank/DDBJ databases">
        <title>Genomic Encyclopedia of Archaeal and Bacterial Type Strains, Phase II (KMG-II): from individual species to whole genera.</title>
        <authorList>
            <person name="Goeker M."/>
        </authorList>
    </citation>
    <scope>NUCLEOTIDE SEQUENCE [LARGE SCALE GENOMIC DNA]</scope>
    <source>
        <strain evidence="2 3">DSM 100214</strain>
    </source>
</reference>
<feature type="domain" description="YgjP-like metallopeptidase" evidence="1">
    <location>
        <begin position="29"/>
        <end position="225"/>
    </location>
</feature>
<dbReference type="RefSeq" id="WP_110308858.1">
    <property type="nucleotide sequence ID" value="NZ_QICL01000001.1"/>
</dbReference>
<dbReference type="Proteomes" id="UP000247973">
    <property type="component" value="Unassembled WGS sequence"/>
</dbReference>
<dbReference type="Pfam" id="PF01863">
    <property type="entry name" value="YgjP-like"/>
    <property type="match status" value="1"/>
</dbReference>
<dbReference type="OrthoDB" id="9811177at2"/>
<dbReference type="PANTHER" id="PTHR30399:SF1">
    <property type="entry name" value="UTP PYROPHOSPHATASE"/>
    <property type="match status" value="1"/>
</dbReference>
<dbReference type="EMBL" id="QICL01000001">
    <property type="protein sequence ID" value="PXV68874.1"/>
    <property type="molecule type" value="Genomic_DNA"/>
</dbReference>
<evidence type="ECO:0000313" key="2">
    <source>
        <dbReference type="EMBL" id="PXV68874.1"/>
    </source>
</evidence>
<dbReference type="Gene3D" id="3.30.2010.10">
    <property type="entry name" value="Metalloproteases ('zincins'), catalytic domain"/>
    <property type="match status" value="1"/>
</dbReference>
<organism evidence="2 3">
    <name type="scientific">Dysgonomonas alginatilytica</name>
    <dbReference type="NCBI Taxonomy" id="1605892"/>
    <lineage>
        <taxon>Bacteria</taxon>
        <taxon>Pseudomonadati</taxon>
        <taxon>Bacteroidota</taxon>
        <taxon>Bacteroidia</taxon>
        <taxon>Bacteroidales</taxon>
        <taxon>Dysgonomonadaceae</taxon>
        <taxon>Dysgonomonas</taxon>
    </lineage>
</organism>